<evidence type="ECO:0000256" key="3">
    <source>
        <dbReference type="ARBA" id="ARBA00022989"/>
    </source>
</evidence>
<keyword evidence="8" id="KW-1185">Reference proteome</keyword>
<keyword evidence="3 5" id="KW-1133">Transmembrane helix</keyword>
<dbReference type="PROSITE" id="PS50262">
    <property type="entry name" value="G_PROTEIN_RECEP_F1_2"/>
    <property type="match status" value="1"/>
</dbReference>
<dbReference type="InterPro" id="IPR052954">
    <property type="entry name" value="GPCR-Ligand_Int"/>
</dbReference>
<feature type="domain" description="G-protein coupled receptors family 1 profile" evidence="6">
    <location>
        <begin position="63"/>
        <end position="339"/>
    </location>
</feature>
<dbReference type="PANTHER" id="PTHR46641:SF2">
    <property type="entry name" value="FMRFAMIDE RECEPTOR"/>
    <property type="match status" value="1"/>
</dbReference>
<evidence type="ECO:0000256" key="4">
    <source>
        <dbReference type="ARBA" id="ARBA00023136"/>
    </source>
</evidence>
<accession>A0ABD3W5E5</accession>
<protein>
    <recommendedName>
        <fullName evidence="6">G-protein coupled receptors family 1 profile domain-containing protein</fullName>
    </recommendedName>
</protein>
<evidence type="ECO:0000256" key="1">
    <source>
        <dbReference type="ARBA" id="ARBA00004370"/>
    </source>
</evidence>
<dbReference type="EMBL" id="JBJQND010000008">
    <property type="protein sequence ID" value="KAL3869102.1"/>
    <property type="molecule type" value="Genomic_DNA"/>
</dbReference>
<dbReference type="SUPFAM" id="SSF81321">
    <property type="entry name" value="Family A G protein-coupled receptor-like"/>
    <property type="match status" value="1"/>
</dbReference>
<dbReference type="Pfam" id="PF00001">
    <property type="entry name" value="7tm_1"/>
    <property type="match status" value="1"/>
</dbReference>
<feature type="transmembrane region" description="Helical" evidence="5">
    <location>
        <begin position="225"/>
        <end position="250"/>
    </location>
</feature>
<dbReference type="PRINTS" id="PR00237">
    <property type="entry name" value="GPCRRHODOPSN"/>
</dbReference>
<proteinExistence type="predicted"/>
<feature type="transmembrane region" description="Helical" evidence="5">
    <location>
        <begin position="46"/>
        <end position="72"/>
    </location>
</feature>
<gene>
    <name evidence="7" type="ORF">ACJMK2_041827</name>
</gene>
<dbReference type="PANTHER" id="PTHR46641">
    <property type="entry name" value="FMRFAMIDE RECEPTOR-RELATED"/>
    <property type="match status" value="1"/>
</dbReference>
<dbReference type="CDD" id="cd14978">
    <property type="entry name" value="7tmA_FMRFamide_R-like"/>
    <property type="match status" value="1"/>
</dbReference>
<keyword evidence="4 5" id="KW-0472">Membrane</keyword>
<evidence type="ECO:0000313" key="8">
    <source>
        <dbReference type="Proteomes" id="UP001634394"/>
    </source>
</evidence>
<feature type="transmembrane region" description="Helical" evidence="5">
    <location>
        <begin position="316"/>
        <end position="342"/>
    </location>
</feature>
<name>A0ABD3W5E5_SINWO</name>
<comment type="caution">
    <text evidence="7">The sequence shown here is derived from an EMBL/GenBank/DDBJ whole genome shotgun (WGS) entry which is preliminary data.</text>
</comment>
<feature type="transmembrane region" description="Helical" evidence="5">
    <location>
        <begin position="278"/>
        <end position="304"/>
    </location>
</feature>
<reference evidence="7 8" key="1">
    <citation type="submission" date="2024-11" db="EMBL/GenBank/DDBJ databases">
        <title>Chromosome-level genome assembly of the freshwater bivalve Anodonta woodiana.</title>
        <authorList>
            <person name="Chen X."/>
        </authorList>
    </citation>
    <scope>NUCLEOTIDE SEQUENCE [LARGE SCALE GENOMIC DNA]</scope>
    <source>
        <strain evidence="7">MN2024</strain>
        <tissue evidence="7">Gills</tissue>
    </source>
</reference>
<dbReference type="InterPro" id="IPR017452">
    <property type="entry name" value="GPCR_Rhodpsn_7TM"/>
</dbReference>
<dbReference type="GO" id="GO:0016020">
    <property type="term" value="C:membrane"/>
    <property type="evidence" value="ECO:0007669"/>
    <property type="project" value="UniProtKB-SubCell"/>
</dbReference>
<evidence type="ECO:0000259" key="6">
    <source>
        <dbReference type="PROSITE" id="PS50262"/>
    </source>
</evidence>
<organism evidence="7 8">
    <name type="scientific">Sinanodonta woodiana</name>
    <name type="common">Chinese pond mussel</name>
    <name type="synonym">Anodonta woodiana</name>
    <dbReference type="NCBI Taxonomy" id="1069815"/>
    <lineage>
        <taxon>Eukaryota</taxon>
        <taxon>Metazoa</taxon>
        <taxon>Spiralia</taxon>
        <taxon>Lophotrochozoa</taxon>
        <taxon>Mollusca</taxon>
        <taxon>Bivalvia</taxon>
        <taxon>Autobranchia</taxon>
        <taxon>Heteroconchia</taxon>
        <taxon>Palaeoheterodonta</taxon>
        <taxon>Unionida</taxon>
        <taxon>Unionoidea</taxon>
        <taxon>Unionidae</taxon>
        <taxon>Unioninae</taxon>
        <taxon>Sinanodonta</taxon>
    </lineage>
</organism>
<feature type="transmembrane region" description="Helical" evidence="5">
    <location>
        <begin position="168"/>
        <end position="189"/>
    </location>
</feature>
<keyword evidence="2 5" id="KW-0812">Transmembrane</keyword>
<evidence type="ECO:0000256" key="2">
    <source>
        <dbReference type="ARBA" id="ARBA00022692"/>
    </source>
</evidence>
<evidence type="ECO:0000256" key="5">
    <source>
        <dbReference type="SAM" id="Phobius"/>
    </source>
</evidence>
<dbReference type="AlphaFoldDB" id="A0ABD3W5E5"/>
<comment type="subcellular location">
    <subcellularLocation>
        <location evidence="1">Membrane</location>
    </subcellularLocation>
</comment>
<evidence type="ECO:0000313" key="7">
    <source>
        <dbReference type="EMBL" id="KAL3869102.1"/>
    </source>
</evidence>
<dbReference type="Proteomes" id="UP001634394">
    <property type="component" value="Unassembled WGS sequence"/>
</dbReference>
<dbReference type="Gene3D" id="1.20.1070.10">
    <property type="entry name" value="Rhodopsin 7-helix transmembrane proteins"/>
    <property type="match status" value="1"/>
</dbReference>
<sequence>MSLQTFSVNTSLLENATASNKTKAVFLPWDNPSNIISKELSDEITFLLECLVFPILTIFGLTGNVTSLVILLHSKMRTPSGICLASLTISDTLFLITNMMRKSTCIIDRINTLVSSNFNATSFAALFYLKLSFSRITTWITVLISVERLIAVILPLKVKMLVTKRRMLAASIFIYVATLASISPIAAQYKVGYVYDPKLKTEIAYISTSDFYNNNINSLKIHNEYFLTIVFRYIPMILMVILNVVIAITLGRGRRWRNTMQLFGRNEQRLKEETRITIMLLVVAVIFLLCLTPGDVLLIASDVITGFRFLGTQHNIFLVLSDVSLLFEIFNSSVNFVIYMTWNKQFNTIYMNWFCKCMHKNIKSRKVTKTAGETSESSMSNKTVTDSAIATTQASLAGEEKGTRYDTQQKISPGSGMNEIYSNAAFVNEENVE</sequence>
<dbReference type="InterPro" id="IPR000276">
    <property type="entry name" value="GPCR_Rhodpsn"/>
</dbReference>